<name>A0A956SEZ2_UNCEI</name>
<comment type="caution">
    <text evidence="1">The sequence shown here is derived from an EMBL/GenBank/DDBJ whole genome shotgun (WGS) entry which is preliminary data.</text>
</comment>
<dbReference type="EMBL" id="JAGQHS010000143">
    <property type="protein sequence ID" value="MCA9758105.1"/>
    <property type="molecule type" value="Genomic_DNA"/>
</dbReference>
<organism evidence="1 2">
    <name type="scientific">Eiseniibacteriota bacterium</name>
    <dbReference type="NCBI Taxonomy" id="2212470"/>
    <lineage>
        <taxon>Bacteria</taxon>
        <taxon>Candidatus Eiseniibacteriota</taxon>
    </lineage>
</organism>
<dbReference type="PANTHER" id="PTHR39186">
    <property type="entry name" value="DUF2071 FAMILY PROTEIN"/>
    <property type="match status" value="1"/>
</dbReference>
<dbReference type="PANTHER" id="PTHR39186:SF1">
    <property type="entry name" value="DUF2071 DOMAIN-CONTAINING PROTEIN"/>
    <property type="match status" value="1"/>
</dbReference>
<proteinExistence type="predicted"/>
<sequence>MERATGERPFLTARWENLLLLNFECPSEVLEPLVPLGTSLDPWEGRTLVSLVGFMFRDTRVRRVAVPGHRTFEEVNLRFYVRREVPGEVPRRGVVFVREFVPRRMIAEVARRLYNEPYLAVSMWNRGRIDPKSGGDIEYGWKLGPSTFSMQAVARGPASETASGSEGEFITEHYWGYTRQRDGGTVEYEVAHPRWRVWDAQDVSFSGDASELYGPALGEVLAGRPRSAFLALGSEVSVYPGRRLNVRD</sequence>
<reference evidence="1" key="1">
    <citation type="submission" date="2020-04" db="EMBL/GenBank/DDBJ databases">
        <authorList>
            <person name="Zhang T."/>
        </authorList>
    </citation>
    <scope>NUCLEOTIDE SEQUENCE</scope>
    <source>
        <strain evidence="1">HKST-UBA02</strain>
    </source>
</reference>
<dbReference type="Proteomes" id="UP000739538">
    <property type="component" value="Unassembled WGS sequence"/>
</dbReference>
<reference evidence="1" key="2">
    <citation type="journal article" date="2021" name="Microbiome">
        <title>Successional dynamics and alternative stable states in a saline activated sludge microbial community over 9 years.</title>
        <authorList>
            <person name="Wang Y."/>
            <person name="Ye J."/>
            <person name="Ju F."/>
            <person name="Liu L."/>
            <person name="Boyd J.A."/>
            <person name="Deng Y."/>
            <person name="Parks D.H."/>
            <person name="Jiang X."/>
            <person name="Yin X."/>
            <person name="Woodcroft B.J."/>
            <person name="Tyson G.W."/>
            <person name="Hugenholtz P."/>
            <person name="Polz M.F."/>
            <person name="Zhang T."/>
        </authorList>
    </citation>
    <scope>NUCLEOTIDE SEQUENCE</scope>
    <source>
        <strain evidence="1">HKST-UBA02</strain>
    </source>
</reference>
<gene>
    <name evidence="1" type="ORF">KDA27_20090</name>
</gene>
<accession>A0A956SEZ2</accession>
<dbReference type="AlphaFoldDB" id="A0A956SEZ2"/>
<dbReference type="InterPro" id="IPR018644">
    <property type="entry name" value="DUF2071"/>
</dbReference>
<dbReference type="Pfam" id="PF09844">
    <property type="entry name" value="DUF2071"/>
    <property type="match status" value="1"/>
</dbReference>
<protein>
    <submittedName>
        <fullName evidence="1">DUF2071 domain-containing protein</fullName>
    </submittedName>
</protein>
<evidence type="ECO:0000313" key="1">
    <source>
        <dbReference type="EMBL" id="MCA9758105.1"/>
    </source>
</evidence>
<evidence type="ECO:0000313" key="2">
    <source>
        <dbReference type="Proteomes" id="UP000739538"/>
    </source>
</evidence>